<feature type="zinc finger region" description="dksA C4-type" evidence="4">
    <location>
        <begin position="100"/>
        <end position="124"/>
    </location>
</feature>
<dbReference type="AlphaFoldDB" id="A0A9W6H6M2"/>
<dbReference type="SUPFAM" id="SSF57716">
    <property type="entry name" value="Glucocorticoid receptor-like (DNA-binding domain)"/>
    <property type="match status" value="1"/>
</dbReference>
<feature type="domain" description="Zinc finger DksA/TraR C4-type" evidence="5">
    <location>
        <begin position="95"/>
        <end position="125"/>
    </location>
</feature>
<evidence type="ECO:0000256" key="3">
    <source>
        <dbReference type="ARBA" id="ARBA00022833"/>
    </source>
</evidence>
<name>A0A9W6H6M2_9MICO</name>
<dbReference type="Proteomes" id="UP001142372">
    <property type="component" value="Unassembled WGS sequence"/>
</dbReference>
<sequence>MLREDMVDDEGLATAELDELAALLQDRRAKDLGEAEHLAESLGVVLSARGESADDEHDPEGPTLSYEWSRLQALRGETADDIVAVDAALARIEEGTYGRCMRCDRMIGVERLRARPTAELCIACAMTVDG</sequence>
<reference evidence="6" key="2">
    <citation type="submission" date="2023-01" db="EMBL/GenBank/DDBJ databases">
        <authorList>
            <person name="Sun Q."/>
            <person name="Evtushenko L."/>
        </authorList>
    </citation>
    <scope>NUCLEOTIDE SEQUENCE</scope>
    <source>
        <strain evidence="6">VKM Ac-1401</strain>
    </source>
</reference>
<protein>
    <submittedName>
        <fullName evidence="6">DnaK suppressor protein</fullName>
    </submittedName>
</protein>
<evidence type="ECO:0000256" key="1">
    <source>
        <dbReference type="ARBA" id="ARBA00022723"/>
    </source>
</evidence>
<evidence type="ECO:0000313" key="7">
    <source>
        <dbReference type="Proteomes" id="UP001142372"/>
    </source>
</evidence>
<dbReference type="PANTHER" id="PTHR33823">
    <property type="entry name" value="RNA POLYMERASE-BINDING TRANSCRIPTION FACTOR DKSA-RELATED"/>
    <property type="match status" value="1"/>
</dbReference>
<dbReference type="GO" id="GO:0008270">
    <property type="term" value="F:zinc ion binding"/>
    <property type="evidence" value="ECO:0007669"/>
    <property type="project" value="UniProtKB-KW"/>
</dbReference>
<dbReference type="Pfam" id="PF01258">
    <property type="entry name" value="zf-dskA_traR"/>
    <property type="match status" value="1"/>
</dbReference>
<keyword evidence="1" id="KW-0479">Metal-binding</keyword>
<evidence type="ECO:0000313" key="6">
    <source>
        <dbReference type="EMBL" id="GLJ74620.1"/>
    </source>
</evidence>
<dbReference type="PROSITE" id="PS51128">
    <property type="entry name" value="ZF_DKSA_2"/>
    <property type="match status" value="1"/>
</dbReference>
<dbReference type="InterPro" id="IPR000962">
    <property type="entry name" value="Znf_DskA_TraR"/>
</dbReference>
<dbReference type="EMBL" id="BSEN01000001">
    <property type="protein sequence ID" value="GLJ74620.1"/>
    <property type="molecule type" value="Genomic_DNA"/>
</dbReference>
<gene>
    <name evidence="6" type="ORF">GCM10017584_01930</name>
</gene>
<evidence type="ECO:0000256" key="4">
    <source>
        <dbReference type="PROSITE-ProRule" id="PRU00510"/>
    </source>
</evidence>
<accession>A0A9W6H6M2</accession>
<reference evidence="6" key="1">
    <citation type="journal article" date="2014" name="Int. J. Syst. Evol. Microbiol.">
        <title>Complete genome sequence of Corynebacterium casei LMG S-19264T (=DSM 44701T), isolated from a smear-ripened cheese.</title>
        <authorList>
            <consortium name="US DOE Joint Genome Institute (JGI-PGF)"/>
            <person name="Walter F."/>
            <person name="Albersmeier A."/>
            <person name="Kalinowski J."/>
            <person name="Ruckert C."/>
        </authorList>
    </citation>
    <scope>NUCLEOTIDE SEQUENCE</scope>
    <source>
        <strain evidence="6">VKM Ac-1401</strain>
    </source>
</reference>
<comment type="caution">
    <text evidence="6">The sequence shown here is derived from an EMBL/GenBank/DDBJ whole genome shotgun (WGS) entry which is preliminary data.</text>
</comment>
<evidence type="ECO:0000259" key="5">
    <source>
        <dbReference type="Pfam" id="PF01258"/>
    </source>
</evidence>
<keyword evidence="7" id="KW-1185">Reference proteome</keyword>
<dbReference type="Gene3D" id="1.20.120.910">
    <property type="entry name" value="DksA, coiled-coil domain"/>
    <property type="match status" value="1"/>
</dbReference>
<keyword evidence="3" id="KW-0862">Zinc</keyword>
<keyword evidence="2" id="KW-0863">Zinc-finger</keyword>
<evidence type="ECO:0000256" key="2">
    <source>
        <dbReference type="ARBA" id="ARBA00022771"/>
    </source>
</evidence>
<proteinExistence type="predicted"/>
<dbReference type="PANTHER" id="PTHR33823:SF2">
    <property type="entry name" value="RNA POLYMERASE-BINDING TRANSCRIPTION FACTOR DKSA"/>
    <property type="match status" value="1"/>
</dbReference>
<organism evidence="6 7">
    <name type="scientific">Leifsonia poae</name>
    <dbReference type="NCBI Taxonomy" id="110933"/>
    <lineage>
        <taxon>Bacteria</taxon>
        <taxon>Bacillati</taxon>
        <taxon>Actinomycetota</taxon>
        <taxon>Actinomycetes</taxon>
        <taxon>Micrococcales</taxon>
        <taxon>Microbacteriaceae</taxon>
        <taxon>Leifsonia</taxon>
    </lineage>
</organism>